<dbReference type="eggNOG" id="ENOG502ZBM5">
    <property type="taxonomic scope" value="Bacteria"/>
</dbReference>
<keyword evidence="2" id="KW-1185">Reference proteome</keyword>
<dbReference type="EMBL" id="AJTX02000006">
    <property type="protein sequence ID" value="KKI98965.1"/>
    <property type="molecule type" value="Genomic_DNA"/>
</dbReference>
<dbReference type="STRING" id="317619.GCA_000332315_02189"/>
<evidence type="ECO:0000313" key="1">
    <source>
        <dbReference type="EMBL" id="KKI98965.1"/>
    </source>
</evidence>
<evidence type="ECO:0000313" key="2">
    <source>
        <dbReference type="Proteomes" id="UP000034681"/>
    </source>
</evidence>
<proteinExistence type="predicted"/>
<dbReference type="RefSeq" id="WP_017712607.1">
    <property type="nucleotide sequence ID" value="NZ_KB235937.1"/>
</dbReference>
<organism evidence="1 2">
    <name type="scientific">Prochlorothrix hollandica PCC 9006 = CALU 1027</name>
    <dbReference type="NCBI Taxonomy" id="317619"/>
    <lineage>
        <taxon>Bacteria</taxon>
        <taxon>Bacillati</taxon>
        <taxon>Cyanobacteriota</taxon>
        <taxon>Cyanophyceae</taxon>
        <taxon>Prochlorotrichales</taxon>
        <taxon>Prochlorotrichaceae</taxon>
        <taxon>Prochlorothrix</taxon>
    </lineage>
</organism>
<dbReference type="InterPro" id="IPR043519">
    <property type="entry name" value="NT_sf"/>
</dbReference>
<gene>
    <name evidence="1" type="ORF">PROH_14160</name>
</gene>
<dbReference type="OrthoDB" id="572470at2"/>
<accession>A0A0M2PR04</accession>
<dbReference type="SUPFAM" id="SSF81301">
    <property type="entry name" value="Nucleotidyltransferase"/>
    <property type="match status" value="1"/>
</dbReference>
<dbReference type="Gene3D" id="3.30.460.40">
    <property type="match status" value="1"/>
</dbReference>
<dbReference type="Proteomes" id="UP000034681">
    <property type="component" value="Unassembled WGS sequence"/>
</dbReference>
<dbReference type="AlphaFoldDB" id="A0A0M2PR04"/>
<name>A0A0M2PR04_PROHO</name>
<comment type="caution">
    <text evidence="1">The sequence shown here is derived from an EMBL/GenBank/DDBJ whole genome shotgun (WGS) entry which is preliminary data.</text>
</comment>
<sequence length="208" mass="22990">MLIQDRSAQKRKLLLSLATKRAKPGSGTALAFLQQRTWSFPVSSLQLILHSAPFVVIGGVATRLYMPERMTLDLDILVKTSDRALIYQDLEKANGKKISDLSIAGSRWQLADETLLKVLEADDDWVEIALAQPNYSPDRLPIIALPYLVLMKLSAGRTQDLADISRMLGLATEPDLGAVKAVISRYLPTAQEDLDSLIMLGKLEMLES</sequence>
<reference evidence="1" key="1">
    <citation type="submission" date="2012-04" db="EMBL/GenBank/DDBJ databases">
        <authorList>
            <person name="Borisov I.G."/>
            <person name="Ivanikova N.V."/>
            <person name="Pinevich A.V."/>
        </authorList>
    </citation>
    <scope>NUCLEOTIDE SEQUENCE</scope>
    <source>
        <strain evidence="1">CALU 1027</strain>
    </source>
</reference>
<protein>
    <submittedName>
        <fullName evidence="1">Uncharacterized protein</fullName>
    </submittedName>
</protein>